<dbReference type="PANTHER" id="PTHR46401:SF2">
    <property type="entry name" value="GLYCOSYLTRANSFERASE WBBK-RELATED"/>
    <property type="match status" value="1"/>
</dbReference>
<reference evidence="4" key="1">
    <citation type="journal article" date="2019" name="Int. J. Syst. Evol. Microbiol.">
        <title>The Global Catalogue of Microorganisms (GCM) 10K type strain sequencing project: providing services to taxonomists for standard genome sequencing and annotation.</title>
        <authorList>
            <consortium name="The Broad Institute Genomics Platform"/>
            <consortium name="The Broad Institute Genome Sequencing Center for Infectious Disease"/>
            <person name="Wu L."/>
            <person name="Ma J."/>
        </authorList>
    </citation>
    <scope>NUCLEOTIDE SEQUENCE [LARGE SCALE GENOMIC DNA]</scope>
    <source>
        <strain evidence="4">KCTC 42986</strain>
    </source>
</reference>
<dbReference type="EMBL" id="JBHRTP010000024">
    <property type="protein sequence ID" value="MFC3108039.1"/>
    <property type="molecule type" value="Genomic_DNA"/>
</dbReference>
<dbReference type="Pfam" id="PF00534">
    <property type="entry name" value="Glycos_transf_1"/>
    <property type="match status" value="1"/>
</dbReference>
<dbReference type="NCBIfam" id="TIGR04348">
    <property type="entry name" value="selenoneine biosynthesis selenosugar synthase SenB"/>
    <property type="match status" value="1"/>
</dbReference>
<sequence>MTKIHIIIISPASAKANNGNWQTASRWAHFLRAHYRVTLMTQWDRMPCDLMIALHARRSAVSIAAFAAAHPTLPLVLVLTGTDLYRDIRHDADAQRSLQLATRLIVLQEAGLDELKPAVRNKARVIHQSARPLTPLDRSAATRHFDVVTIGHLRDEKDPLTFMRAAALVASPSIRLWQIGGALTPALQDQAELTQNQHRRYRWLGNMPHAATRQRLKRSHLMIITSIMEGGANVIIEAITSGVPVLASDIPGNRGMLGDDYAGYFPVGDSPALAALVERALADPTFYARLQQRCAARAPLFSPLREQAALLQLVDNLVKQ</sequence>
<evidence type="ECO:0000313" key="4">
    <source>
        <dbReference type="Proteomes" id="UP001595530"/>
    </source>
</evidence>
<gene>
    <name evidence="3" type="primary">senB</name>
    <name evidence="3" type="ORF">ACFOFO_08715</name>
</gene>
<organism evidence="3 4">
    <name type="scientific">Undibacterium arcticum</name>
    <dbReference type="NCBI Taxonomy" id="1762892"/>
    <lineage>
        <taxon>Bacteria</taxon>
        <taxon>Pseudomonadati</taxon>
        <taxon>Pseudomonadota</taxon>
        <taxon>Betaproteobacteria</taxon>
        <taxon>Burkholderiales</taxon>
        <taxon>Oxalobacteraceae</taxon>
        <taxon>Undibacterium</taxon>
    </lineage>
</organism>
<dbReference type="InterPro" id="IPR001296">
    <property type="entry name" value="Glyco_trans_1"/>
</dbReference>
<evidence type="ECO:0000256" key="1">
    <source>
        <dbReference type="ARBA" id="ARBA00022679"/>
    </source>
</evidence>
<accession>A0ABV7EZ75</accession>
<dbReference type="RefSeq" id="WP_390325750.1">
    <property type="nucleotide sequence ID" value="NZ_JBHRTP010000024.1"/>
</dbReference>
<dbReference type="PANTHER" id="PTHR46401">
    <property type="entry name" value="GLYCOSYLTRANSFERASE WBBK-RELATED"/>
    <property type="match status" value="1"/>
</dbReference>
<name>A0ABV7EZ75_9BURK</name>
<dbReference type="InterPro" id="IPR027627">
    <property type="entry name" value="Glycosyltransferase_put"/>
</dbReference>
<comment type="caution">
    <text evidence="3">The sequence shown here is derived from an EMBL/GenBank/DDBJ whole genome shotgun (WGS) entry which is preliminary data.</text>
</comment>
<evidence type="ECO:0000259" key="2">
    <source>
        <dbReference type="Pfam" id="PF00534"/>
    </source>
</evidence>
<dbReference type="Proteomes" id="UP001595530">
    <property type="component" value="Unassembled WGS sequence"/>
</dbReference>
<evidence type="ECO:0000313" key="3">
    <source>
        <dbReference type="EMBL" id="MFC3108039.1"/>
    </source>
</evidence>
<proteinExistence type="predicted"/>
<keyword evidence="1" id="KW-0808">Transferase</keyword>
<dbReference type="SUPFAM" id="SSF53756">
    <property type="entry name" value="UDP-Glycosyltransferase/glycogen phosphorylase"/>
    <property type="match status" value="1"/>
</dbReference>
<protein>
    <submittedName>
        <fullName evidence="3">Selenoneine biosynthesis selenosugar synthase SenB</fullName>
    </submittedName>
</protein>
<keyword evidence="4" id="KW-1185">Reference proteome</keyword>
<feature type="domain" description="Glycosyl transferase family 1" evidence="2">
    <location>
        <begin position="145"/>
        <end position="293"/>
    </location>
</feature>
<dbReference type="CDD" id="cd03801">
    <property type="entry name" value="GT4_PimA-like"/>
    <property type="match status" value="1"/>
</dbReference>
<dbReference type="Gene3D" id="3.40.50.2000">
    <property type="entry name" value="Glycogen Phosphorylase B"/>
    <property type="match status" value="2"/>
</dbReference>